<accession>A0ABD1LR17</accession>
<proteinExistence type="predicted"/>
<comment type="caution">
    <text evidence="2">The sequence shown here is derived from an EMBL/GenBank/DDBJ whole genome shotgun (WGS) entry which is preliminary data.</text>
</comment>
<feature type="domain" description="Reverse transcriptase" evidence="1">
    <location>
        <begin position="24"/>
        <end position="104"/>
    </location>
</feature>
<dbReference type="EMBL" id="JBGMDY010000008">
    <property type="protein sequence ID" value="KAL2325974.1"/>
    <property type="molecule type" value="Genomic_DNA"/>
</dbReference>
<evidence type="ECO:0000313" key="3">
    <source>
        <dbReference type="Proteomes" id="UP001603857"/>
    </source>
</evidence>
<name>A0ABD1LR17_9FABA</name>
<evidence type="ECO:0000259" key="1">
    <source>
        <dbReference type="Pfam" id="PF00078"/>
    </source>
</evidence>
<keyword evidence="3" id="KW-1185">Reference proteome</keyword>
<dbReference type="Gene3D" id="3.30.70.270">
    <property type="match status" value="1"/>
</dbReference>
<protein>
    <recommendedName>
        <fullName evidence="1">Reverse transcriptase domain-containing protein</fullName>
    </recommendedName>
</protein>
<dbReference type="Pfam" id="PF00078">
    <property type="entry name" value="RVT_1"/>
    <property type="match status" value="1"/>
</dbReference>
<sequence>MDVLSRGIQYMTDHHLLQPIQGPRNWQSPSHLIYANDVLILCTGTKEHLKNSVFLLNLFTEASGLKINHNKCKFYSSLIPCAKRDMINSLVGFSGSTDEFNYWGSYFQRQASFEASERYYRHGQSKIEWVA</sequence>
<organism evidence="2 3">
    <name type="scientific">Flemingia macrophylla</name>
    <dbReference type="NCBI Taxonomy" id="520843"/>
    <lineage>
        <taxon>Eukaryota</taxon>
        <taxon>Viridiplantae</taxon>
        <taxon>Streptophyta</taxon>
        <taxon>Embryophyta</taxon>
        <taxon>Tracheophyta</taxon>
        <taxon>Spermatophyta</taxon>
        <taxon>Magnoliopsida</taxon>
        <taxon>eudicotyledons</taxon>
        <taxon>Gunneridae</taxon>
        <taxon>Pentapetalae</taxon>
        <taxon>rosids</taxon>
        <taxon>fabids</taxon>
        <taxon>Fabales</taxon>
        <taxon>Fabaceae</taxon>
        <taxon>Papilionoideae</taxon>
        <taxon>50 kb inversion clade</taxon>
        <taxon>NPAAA clade</taxon>
        <taxon>indigoferoid/millettioid clade</taxon>
        <taxon>Phaseoleae</taxon>
        <taxon>Flemingia</taxon>
    </lineage>
</organism>
<gene>
    <name evidence="2" type="ORF">Fmac_025032</name>
</gene>
<evidence type="ECO:0000313" key="2">
    <source>
        <dbReference type="EMBL" id="KAL2325974.1"/>
    </source>
</evidence>
<dbReference type="Proteomes" id="UP001603857">
    <property type="component" value="Unassembled WGS sequence"/>
</dbReference>
<dbReference type="AlphaFoldDB" id="A0ABD1LR17"/>
<dbReference type="InterPro" id="IPR043128">
    <property type="entry name" value="Rev_trsase/Diguanyl_cyclase"/>
</dbReference>
<dbReference type="InterPro" id="IPR000477">
    <property type="entry name" value="RT_dom"/>
</dbReference>
<reference evidence="2 3" key="1">
    <citation type="submission" date="2024-08" db="EMBL/GenBank/DDBJ databases">
        <title>Insights into the chromosomal genome structure of Flemingia macrophylla.</title>
        <authorList>
            <person name="Ding Y."/>
            <person name="Zhao Y."/>
            <person name="Bi W."/>
            <person name="Wu M."/>
            <person name="Zhao G."/>
            <person name="Gong Y."/>
            <person name="Li W."/>
            <person name="Zhang P."/>
        </authorList>
    </citation>
    <scope>NUCLEOTIDE SEQUENCE [LARGE SCALE GENOMIC DNA]</scope>
    <source>
        <strain evidence="2">DYQJB</strain>
        <tissue evidence="2">Leaf</tissue>
    </source>
</reference>